<sequence>MKTFITPTCLVATTLAHSIDTRQTTQSSNLDEMNSARVTFYSTKGPQYQLVNAHSPIDDKERPIPDLAPNAANHQSDRASRNSNHGMSCKIYGPSGELLITLKDNKEDQSLSTDGTSYPTDKLKMACVEV</sequence>
<dbReference type="GeneID" id="81367920"/>
<accession>A0A9W9W6R0</accession>
<reference evidence="2" key="1">
    <citation type="submission" date="2022-12" db="EMBL/GenBank/DDBJ databases">
        <authorList>
            <person name="Petersen C."/>
        </authorList>
    </citation>
    <scope>NUCLEOTIDE SEQUENCE</scope>
    <source>
        <strain evidence="2">IBT 29677</strain>
    </source>
</reference>
<dbReference type="OrthoDB" id="4353084at2759"/>
<proteinExistence type="predicted"/>
<feature type="region of interest" description="Disordered" evidence="1">
    <location>
        <begin position="54"/>
        <end position="88"/>
    </location>
</feature>
<organism evidence="2 3">
    <name type="scientific">Penicillium cosmopolitanum</name>
    <dbReference type="NCBI Taxonomy" id="1131564"/>
    <lineage>
        <taxon>Eukaryota</taxon>
        <taxon>Fungi</taxon>
        <taxon>Dikarya</taxon>
        <taxon>Ascomycota</taxon>
        <taxon>Pezizomycotina</taxon>
        <taxon>Eurotiomycetes</taxon>
        <taxon>Eurotiomycetidae</taxon>
        <taxon>Eurotiales</taxon>
        <taxon>Aspergillaceae</taxon>
        <taxon>Penicillium</taxon>
    </lineage>
</organism>
<keyword evidence="3" id="KW-1185">Reference proteome</keyword>
<evidence type="ECO:0000313" key="3">
    <source>
        <dbReference type="Proteomes" id="UP001147747"/>
    </source>
</evidence>
<dbReference type="AlphaFoldDB" id="A0A9W9W6R0"/>
<gene>
    <name evidence="2" type="ORF">N7509_004303</name>
</gene>
<protein>
    <submittedName>
        <fullName evidence="2">Uncharacterized protein</fullName>
    </submittedName>
</protein>
<evidence type="ECO:0000313" key="2">
    <source>
        <dbReference type="EMBL" id="KAJ5404432.1"/>
    </source>
</evidence>
<evidence type="ECO:0000256" key="1">
    <source>
        <dbReference type="SAM" id="MobiDB-lite"/>
    </source>
</evidence>
<dbReference type="RefSeq" id="XP_056491674.1">
    <property type="nucleotide sequence ID" value="XM_056628940.1"/>
</dbReference>
<dbReference type="Proteomes" id="UP001147747">
    <property type="component" value="Unassembled WGS sequence"/>
</dbReference>
<dbReference type="EMBL" id="JAPZBU010000005">
    <property type="protein sequence ID" value="KAJ5404432.1"/>
    <property type="molecule type" value="Genomic_DNA"/>
</dbReference>
<comment type="caution">
    <text evidence="2">The sequence shown here is derived from an EMBL/GenBank/DDBJ whole genome shotgun (WGS) entry which is preliminary data.</text>
</comment>
<reference evidence="2" key="2">
    <citation type="journal article" date="2023" name="IMA Fungus">
        <title>Comparative genomic study of the Penicillium genus elucidates a diverse pangenome and 15 lateral gene transfer events.</title>
        <authorList>
            <person name="Petersen C."/>
            <person name="Sorensen T."/>
            <person name="Nielsen M.R."/>
            <person name="Sondergaard T.E."/>
            <person name="Sorensen J.L."/>
            <person name="Fitzpatrick D.A."/>
            <person name="Frisvad J.C."/>
            <person name="Nielsen K.L."/>
        </authorList>
    </citation>
    <scope>NUCLEOTIDE SEQUENCE</scope>
    <source>
        <strain evidence="2">IBT 29677</strain>
    </source>
</reference>
<name>A0A9W9W6R0_9EURO</name>